<dbReference type="InterPro" id="IPR001129">
    <property type="entry name" value="Membr-assoc_MAPEG"/>
</dbReference>
<dbReference type="GO" id="GO:0005635">
    <property type="term" value="C:nuclear envelope"/>
    <property type="evidence" value="ECO:0007669"/>
    <property type="project" value="TreeGrafter"/>
</dbReference>
<evidence type="ECO:0000256" key="3">
    <source>
        <dbReference type="ARBA" id="ARBA00022989"/>
    </source>
</evidence>
<dbReference type="OrthoDB" id="410651at2759"/>
<name>A0A507C8W6_9FUNG</name>
<dbReference type="PANTHER" id="PTHR10250">
    <property type="entry name" value="MICROSOMAL GLUTATHIONE S-TRANSFERASE"/>
    <property type="match status" value="1"/>
</dbReference>
<dbReference type="GeneID" id="42004419"/>
<protein>
    <recommendedName>
        <fullName evidence="8">Glutathione transferase</fullName>
    </recommendedName>
</protein>
<dbReference type="PANTHER" id="PTHR10250:SF26">
    <property type="entry name" value="GLUTATHIONE S-TRANSFERASE 3, MITOCHONDRIAL"/>
    <property type="match status" value="1"/>
</dbReference>
<evidence type="ECO:0000256" key="4">
    <source>
        <dbReference type="ARBA" id="ARBA00023136"/>
    </source>
</evidence>
<accession>A0A507C8W6</accession>
<dbReference type="GO" id="GO:0004602">
    <property type="term" value="F:glutathione peroxidase activity"/>
    <property type="evidence" value="ECO:0007669"/>
    <property type="project" value="TreeGrafter"/>
</dbReference>
<feature type="transmembrane region" description="Helical" evidence="5">
    <location>
        <begin position="126"/>
        <end position="146"/>
    </location>
</feature>
<evidence type="ECO:0000256" key="1">
    <source>
        <dbReference type="ARBA" id="ARBA00004141"/>
    </source>
</evidence>
<evidence type="ECO:0000256" key="5">
    <source>
        <dbReference type="SAM" id="Phobius"/>
    </source>
</evidence>
<sequence>MSKILTVELSKDYGFVLLVTAAAHLQIFAASMAAAGQRRKFGVSYPDMGHGRYSAKLTDEQWVTFNSFQRVHYNYLEQIPTFTFAMLASGIWYPRVSASLGAIYILGRYMYATGYYNSGPQGRTTGFGVFSIANMSLLGTLVYASLKVMASLTFDG</sequence>
<dbReference type="GO" id="GO:0004364">
    <property type="term" value="F:glutathione transferase activity"/>
    <property type="evidence" value="ECO:0007669"/>
    <property type="project" value="TreeGrafter"/>
</dbReference>
<dbReference type="InterPro" id="IPR050997">
    <property type="entry name" value="MAPEG"/>
</dbReference>
<proteinExistence type="predicted"/>
<feature type="transmembrane region" description="Helical" evidence="5">
    <location>
        <begin position="13"/>
        <end position="35"/>
    </location>
</feature>
<dbReference type="EMBL" id="QEAO01000016">
    <property type="protein sequence ID" value="TPX33973.1"/>
    <property type="molecule type" value="Genomic_DNA"/>
</dbReference>
<keyword evidence="7" id="KW-1185">Reference proteome</keyword>
<keyword evidence="3 5" id="KW-1133">Transmembrane helix</keyword>
<comment type="subcellular location">
    <subcellularLocation>
        <location evidence="1">Membrane</location>
        <topology evidence="1">Multi-pass membrane protein</topology>
    </subcellularLocation>
</comment>
<evidence type="ECO:0000313" key="6">
    <source>
        <dbReference type="EMBL" id="TPX33973.1"/>
    </source>
</evidence>
<dbReference type="SUPFAM" id="SSF161084">
    <property type="entry name" value="MAPEG domain-like"/>
    <property type="match status" value="1"/>
</dbReference>
<dbReference type="Pfam" id="PF01124">
    <property type="entry name" value="MAPEG"/>
    <property type="match status" value="1"/>
</dbReference>
<keyword evidence="4 5" id="KW-0472">Membrane</keyword>
<evidence type="ECO:0008006" key="8">
    <source>
        <dbReference type="Google" id="ProtNLM"/>
    </source>
</evidence>
<dbReference type="GO" id="GO:0005783">
    <property type="term" value="C:endoplasmic reticulum"/>
    <property type="evidence" value="ECO:0007669"/>
    <property type="project" value="TreeGrafter"/>
</dbReference>
<evidence type="ECO:0000313" key="7">
    <source>
        <dbReference type="Proteomes" id="UP000319731"/>
    </source>
</evidence>
<keyword evidence="2 5" id="KW-0812">Transmembrane</keyword>
<dbReference type="GO" id="GO:0016020">
    <property type="term" value="C:membrane"/>
    <property type="evidence" value="ECO:0007669"/>
    <property type="project" value="UniProtKB-SubCell"/>
</dbReference>
<dbReference type="STRING" id="1806994.A0A507C8W6"/>
<dbReference type="Gene3D" id="1.20.120.550">
    <property type="entry name" value="Membrane associated eicosanoid/glutathione metabolism-like domain"/>
    <property type="match status" value="1"/>
</dbReference>
<dbReference type="RefSeq" id="XP_031024815.1">
    <property type="nucleotide sequence ID" value="XM_031169122.1"/>
</dbReference>
<evidence type="ECO:0000256" key="2">
    <source>
        <dbReference type="ARBA" id="ARBA00022692"/>
    </source>
</evidence>
<feature type="transmembrane region" description="Helical" evidence="5">
    <location>
        <begin position="82"/>
        <end position="106"/>
    </location>
</feature>
<dbReference type="Proteomes" id="UP000319731">
    <property type="component" value="Unassembled WGS sequence"/>
</dbReference>
<gene>
    <name evidence="6" type="ORF">SmJEL517_g03194</name>
</gene>
<dbReference type="InterPro" id="IPR023352">
    <property type="entry name" value="MAPEG-like_dom_sf"/>
</dbReference>
<comment type="caution">
    <text evidence="6">The sequence shown here is derived from an EMBL/GenBank/DDBJ whole genome shotgun (WGS) entry which is preliminary data.</text>
</comment>
<organism evidence="6 7">
    <name type="scientific">Synchytrium microbalum</name>
    <dbReference type="NCBI Taxonomy" id="1806994"/>
    <lineage>
        <taxon>Eukaryota</taxon>
        <taxon>Fungi</taxon>
        <taxon>Fungi incertae sedis</taxon>
        <taxon>Chytridiomycota</taxon>
        <taxon>Chytridiomycota incertae sedis</taxon>
        <taxon>Chytridiomycetes</taxon>
        <taxon>Synchytriales</taxon>
        <taxon>Synchytriaceae</taxon>
        <taxon>Synchytrium</taxon>
    </lineage>
</organism>
<dbReference type="AlphaFoldDB" id="A0A507C8W6"/>
<reference evidence="6 7" key="1">
    <citation type="journal article" date="2019" name="Sci. Rep.">
        <title>Comparative genomics of chytrid fungi reveal insights into the obligate biotrophic and pathogenic lifestyle of Synchytrium endobioticum.</title>
        <authorList>
            <person name="van de Vossenberg B.T.L.H."/>
            <person name="Warris S."/>
            <person name="Nguyen H.D.T."/>
            <person name="van Gent-Pelzer M.P.E."/>
            <person name="Joly D.L."/>
            <person name="van de Geest H.C."/>
            <person name="Bonants P.J.M."/>
            <person name="Smith D.S."/>
            <person name="Levesque C.A."/>
            <person name="van der Lee T.A.J."/>
        </authorList>
    </citation>
    <scope>NUCLEOTIDE SEQUENCE [LARGE SCALE GENOMIC DNA]</scope>
    <source>
        <strain evidence="6 7">JEL517</strain>
    </source>
</reference>